<dbReference type="Pfam" id="PF00520">
    <property type="entry name" value="Ion_trans"/>
    <property type="match status" value="1"/>
</dbReference>
<dbReference type="PRINTS" id="PR01491">
    <property type="entry name" value="KVCHANNEL"/>
</dbReference>
<dbReference type="RefSeq" id="XP_031562885.1">
    <property type="nucleotide sequence ID" value="XM_031707025.1"/>
</dbReference>
<dbReference type="GeneID" id="116298528"/>
<proteinExistence type="predicted"/>
<keyword evidence="2" id="KW-0813">Transport</keyword>
<evidence type="ECO:0000256" key="6">
    <source>
        <dbReference type="ARBA" id="ARBA00022882"/>
    </source>
</evidence>
<dbReference type="InParanoid" id="A0A6P8ICS5"/>
<dbReference type="InterPro" id="IPR005821">
    <property type="entry name" value="Ion_trans_dom"/>
</dbReference>
<dbReference type="FunFam" id="1.20.120.350:FF:000091">
    <property type="entry name" value="Predicted protein"/>
    <property type="match status" value="1"/>
</dbReference>
<keyword evidence="11" id="KW-0407">Ion channel</keyword>
<keyword evidence="4 13" id="KW-0812">Transmembrane</keyword>
<protein>
    <submittedName>
        <fullName evidence="16">Potassium voltage-gated channel protein egl-36-like</fullName>
    </submittedName>
</protein>
<dbReference type="InterPro" id="IPR000210">
    <property type="entry name" value="BTB/POZ_dom"/>
</dbReference>
<dbReference type="InterPro" id="IPR011333">
    <property type="entry name" value="SKP1/BTB/POZ_sf"/>
</dbReference>
<feature type="compositionally biased region" description="Polar residues" evidence="12">
    <location>
        <begin position="477"/>
        <end position="488"/>
    </location>
</feature>
<dbReference type="GO" id="GO:0005251">
    <property type="term" value="F:delayed rectifier potassium channel activity"/>
    <property type="evidence" value="ECO:0007669"/>
    <property type="project" value="TreeGrafter"/>
</dbReference>
<evidence type="ECO:0000256" key="7">
    <source>
        <dbReference type="ARBA" id="ARBA00022958"/>
    </source>
</evidence>
<feature type="transmembrane region" description="Helical" evidence="13">
    <location>
        <begin position="263"/>
        <end position="287"/>
    </location>
</feature>
<keyword evidence="3" id="KW-0633">Potassium transport</keyword>
<dbReference type="SUPFAM" id="SSF54695">
    <property type="entry name" value="POZ domain"/>
    <property type="match status" value="1"/>
</dbReference>
<keyword evidence="9" id="KW-0406">Ion transport</keyword>
<dbReference type="PANTHER" id="PTHR11537:SF252">
    <property type="entry name" value="POTASSIUM VOLTAGE-GATED CHANNEL PROTEIN SHAW"/>
    <property type="match status" value="1"/>
</dbReference>
<dbReference type="SUPFAM" id="SSF81324">
    <property type="entry name" value="Voltage-gated potassium channels"/>
    <property type="match status" value="1"/>
</dbReference>
<accession>A0A6P8ICS5</accession>
<dbReference type="InterPro" id="IPR003974">
    <property type="entry name" value="K_chnl_volt-dep_Kv3"/>
</dbReference>
<dbReference type="GO" id="GO:0008076">
    <property type="term" value="C:voltage-gated potassium channel complex"/>
    <property type="evidence" value="ECO:0007669"/>
    <property type="project" value="InterPro"/>
</dbReference>
<feature type="transmembrane region" description="Helical" evidence="13">
    <location>
        <begin position="318"/>
        <end position="339"/>
    </location>
</feature>
<evidence type="ECO:0000256" key="3">
    <source>
        <dbReference type="ARBA" id="ARBA00022538"/>
    </source>
</evidence>
<name>A0A6P8ICS5_ACTTE</name>
<feature type="transmembrane region" description="Helical" evidence="13">
    <location>
        <begin position="380"/>
        <end position="408"/>
    </location>
</feature>
<dbReference type="Gene3D" id="1.20.120.350">
    <property type="entry name" value="Voltage-gated potassium channels. Chain C"/>
    <property type="match status" value="1"/>
</dbReference>
<dbReference type="AlphaFoldDB" id="A0A6P8ICS5"/>
<evidence type="ECO:0000256" key="2">
    <source>
        <dbReference type="ARBA" id="ARBA00022448"/>
    </source>
</evidence>
<gene>
    <name evidence="16" type="primary">LOC116298528</name>
</gene>
<sequence>MDSKTSLLDDNLYELRNERITINVGGFRNNTFLETLRAIPDTRLSWMAENHPNCPEYDQVLGEYFFDRHPRVFSEVLNYYRTGKLHCPVDICSKLFQEELSYWGINDRDMEPCCWVHYKRQITTEETLKSFHLDNARKVDRRERWRARRRSNALKEFLGSETHLKRGLRERWNKLQPAVWSFLDDPHSSRASWIFILICCLLIVVSVTQFCLGTVASIREDKSTVKILELLDTITSIWFTIEFVLRLVFCPKIFLFIKNPMNWIDFMAILPFYFRMVHLEGTISWLILMRTLRIFKVFSLSFSFQILFRSLISSKNELFLVFVSLLVPIILFSSMIYFAEKDQNTQHFQSIPESFWWAIITVTTVGYGDVCPITKLGKVIGALCAICGVVIVALPVSVIGSNFSYYYIQARTRVQQPRRAKTQTAVSRVPANVMHRHFPSRRSMSYSVNGSVHGRSSVGRNRKINGAAIVRKRQRQKAASENSNNSLELTEMIEQESEI</sequence>
<feature type="transmembrane region" description="Helical" evidence="13">
    <location>
        <begin position="237"/>
        <end position="257"/>
    </location>
</feature>
<evidence type="ECO:0000256" key="4">
    <source>
        <dbReference type="ARBA" id="ARBA00022692"/>
    </source>
</evidence>
<keyword evidence="15" id="KW-1185">Reference proteome</keyword>
<dbReference type="Pfam" id="PF02214">
    <property type="entry name" value="BTB_2"/>
    <property type="match status" value="1"/>
</dbReference>
<dbReference type="InterPro" id="IPR027359">
    <property type="entry name" value="Volt_channel_dom_sf"/>
</dbReference>
<keyword evidence="7" id="KW-0630">Potassium</keyword>
<reference evidence="16" key="1">
    <citation type="submission" date="2025-08" db="UniProtKB">
        <authorList>
            <consortium name="RefSeq"/>
        </authorList>
    </citation>
    <scope>IDENTIFICATION</scope>
    <source>
        <tissue evidence="16">Tentacle</tissue>
    </source>
</reference>
<keyword evidence="5" id="KW-0631">Potassium channel</keyword>
<evidence type="ECO:0000259" key="14">
    <source>
        <dbReference type="SMART" id="SM00225"/>
    </source>
</evidence>
<dbReference type="KEGG" id="aten:116298528"/>
<dbReference type="Gene3D" id="1.10.287.70">
    <property type="match status" value="1"/>
</dbReference>
<feature type="region of interest" description="Disordered" evidence="12">
    <location>
        <begin position="471"/>
        <end position="499"/>
    </location>
</feature>
<feature type="transmembrane region" description="Helical" evidence="13">
    <location>
        <begin position="193"/>
        <end position="216"/>
    </location>
</feature>
<comment type="subcellular location">
    <subcellularLocation>
        <location evidence="1">Membrane</location>
        <topology evidence="1">Multi-pass membrane protein</topology>
    </subcellularLocation>
</comment>
<feature type="domain" description="BTB" evidence="14">
    <location>
        <begin position="18"/>
        <end position="121"/>
    </location>
</feature>
<keyword evidence="6" id="KW-0851">Voltage-gated channel</keyword>
<dbReference type="GO" id="GO:0001508">
    <property type="term" value="P:action potential"/>
    <property type="evidence" value="ECO:0007669"/>
    <property type="project" value="TreeGrafter"/>
</dbReference>
<evidence type="ECO:0000256" key="11">
    <source>
        <dbReference type="ARBA" id="ARBA00023303"/>
    </source>
</evidence>
<dbReference type="FunFam" id="3.30.710.10:FF:000002">
    <property type="entry name" value="Potassium voltage-gated channel subfamily C member 2"/>
    <property type="match status" value="1"/>
</dbReference>
<evidence type="ECO:0000256" key="8">
    <source>
        <dbReference type="ARBA" id="ARBA00022989"/>
    </source>
</evidence>
<evidence type="ECO:0000313" key="16">
    <source>
        <dbReference type="RefSeq" id="XP_031562885.1"/>
    </source>
</evidence>
<keyword evidence="10 13" id="KW-0472">Membrane</keyword>
<organism evidence="15 16">
    <name type="scientific">Actinia tenebrosa</name>
    <name type="common">Australian red waratah sea anemone</name>
    <dbReference type="NCBI Taxonomy" id="6105"/>
    <lineage>
        <taxon>Eukaryota</taxon>
        <taxon>Metazoa</taxon>
        <taxon>Cnidaria</taxon>
        <taxon>Anthozoa</taxon>
        <taxon>Hexacorallia</taxon>
        <taxon>Actiniaria</taxon>
        <taxon>Actiniidae</taxon>
        <taxon>Actinia</taxon>
    </lineage>
</organism>
<dbReference type="Gene3D" id="3.30.710.10">
    <property type="entry name" value="Potassium Channel Kv1.1, Chain A"/>
    <property type="match status" value="1"/>
</dbReference>
<dbReference type="InterPro" id="IPR003131">
    <property type="entry name" value="T1-type_BTB"/>
</dbReference>
<dbReference type="Proteomes" id="UP000515163">
    <property type="component" value="Unplaced"/>
</dbReference>
<dbReference type="PRINTS" id="PR01498">
    <property type="entry name" value="SHAWCHANNEL"/>
</dbReference>
<evidence type="ECO:0000256" key="5">
    <source>
        <dbReference type="ARBA" id="ARBA00022826"/>
    </source>
</evidence>
<evidence type="ECO:0000313" key="15">
    <source>
        <dbReference type="Proteomes" id="UP000515163"/>
    </source>
</evidence>
<dbReference type="InterPro" id="IPR003968">
    <property type="entry name" value="K_chnl_volt-dep_Kv"/>
</dbReference>
<dbReference type="OrthoDB" id="10025005at2759"/>
<dbReference type="GO" id="GO:0051260">
    <property type="term" value="P:protein homooligomerization"/>
    <property type="evidence" value="ECO:0007669"/>
    <property type="project" value="InterPro"/>
</dbReference>
<dbReference type="PANTHER" id="PTHR11537">
    <property type="entry name" value="VOLTAGE-GATED POTASSIUM CHANNEL"/>
    <property type="match status" value="1"/>
</dbReference>
<evidence type="ECO:0000256" key="10">
    <source>
        <dbReference type="ARBA" id="ARBA00023136"/>
    </source>
</evidence>
<evidence type="ECO:0000256" key="13">
    <source>
        <dbReference type="SAM" id="Phobius"/>
    </source>
</evidence>
<evidence type="ECO:0000256" key="12">
    <source>
        <dbReference type="SAM" id="MobiDB-lite"/>
    </source>
</evidence>
<evidence type="ECO:0000256" key="1">
    <source>
        <dbReference type="ARBA" id="ARBA00004141"/>
    </source>
</evidence>
<evidence type="ECO:0000256" key="9">
    <source>
        <dbReference type="ARBA" id="ARBA00023065"/>
    </source>
</evidence>
<dbReference type="InterPro" id="IPR028325">
    <property type="entry name" value="VG_K_chnl"/>
</dbReference>
<keyword evidence="8 13" id="KW-1133">Transmembrane helix</keyword>
<dbReference type="SMART" id="SM00225">
    <property type="entry name" value="BTB"/>
    <property type="match status" value="1"/>
</dbReference>
<dbReference type="FunFam" id="1.10.287.70:FF:000002">
    <property type="entry name" value="Potassium voltage-gated channel subfamily a member"/>
    <property type="match status" value="1"/>
</dbReference>
<feature type="transmembrane region" description="Helical" evidence="13">
    <location>
        <begin position="351"/>
        <end position="368"/>
    </location>
</feature>
<dbReference type="PRINTS" id="PR00169">
    <property type="entry name" value="KCHANNEL"/>
</dbReference>